<dbReference type="AlphaFoldDB" id="A0A9W9GA43"/>
<protein>
    <recommendedName>
        <fullName evidence="3">Wax synthase domain-containing protein</fullName>
    </recommendedName>
</protein>
<keyword evidence="2" id="KW-1185">Reference proteome</keyword>
<accession>A0A9W9GA43</accession>
<evidence type="ECO:0008006" key="3">
    <source>
        <dbReference type="Google" id="ProtNLM"/>
    </source>
</evidence>
<evidence type="ECO:0000313" key="1">
    <source>
        <dbReference type="EMBL" id="KAJ5114908.1"/>
    </source>
</evidence>
<dbReference type="OrthoDB" id="1077582at2759"/>
<comment type="caution">
    <text evidence="1">The sequence shown here is derived from an EMBL/GenBank/DDBJ whole genome shotgun (WGS) entry which is preliminary data.</text>
</comment>
<reference evidence="1" key="1">
    <citation type="submission" date="2022-11" db="EMBL/GenBank/DDBJ databases">
        <authorList>
            <person name="Petersen C."/>
        </authorList>
    </citation>
    <scope>NUCLEOTIDE SEQUENCE</scope>
    <source>
        <strain evidence="1">IBT 34128</strain>
    </source>
</reference>
<dbReference type="EMBL" id="JAPMSZ010000001">
    <property type="protein sequence ID" value="KAJ5114908.1"/>
    <property type="molecule type" value="Genomic_DNA"/>
</dbReference>
<organism evidence="1 2">
    <name type="scientific">Penicillium alfredii</name>
    <dbReference type="NCBI Taxonomy" id="1506179"/>
    <lineage>
        <taxon>Eukaryota</taxon>
        <taxon>Fungi</taxon>
        <taxon>Dikarya</taxon>
        <taxon>Ascomycota</taxon>
        <taxon>Pezizomycotina</taxon>
        <taxon>Eurotiomycetes</taxon>
        <taxon>Eurotiomycetidae</taxon>
        <taxon>Eurotiales</taxon>
        <taxon>Aspergillaceae</taxon>
        <taxon>Penicillium</taxon>
    </lineage>
</organism>
<gene>
    <name evidence="1" type="ORF">NUU61_000667</name>
</gene>
<evidence type="ECO:0000313" key="2">
    <source>
        <dbReference type="Proteomes" id="UP001141434"/>
    </source>
</evidence>
<dbReference type="GeneID" id="81390419"/>
<reference evidence="1" key="2">
    <citation type="journal article" date="2023" name="IMA Fungus">
        <title>Comparative genomic study of the Penicillium genus elucidates a diverse pangenome and 15 lateral gene transfer events.</title>
        <authorList>
            <person name="Petersen C."/>
            <person name="Sorensen T."/>
            <person name="Nielsen M.R."/>
            <person name="Sondergaard T.E."/>
            <person name="Sorensen J.L."/>
            <person name="Fitzpatrick D.A."/>
            <person name="Frisvad J.C."/>
            <person name="Nielsen K.L."/>
        </authorList>
    </citation>
    <scope>NUCLEOTIDE SEQUENCE</scope>
    <source>
        <strain evidence="1">IBT 34128</strain>
    </source>
</reference>
<name>A0A9W9GA43_9EURO</name>
<dbReference type="RefSeq" id="XP_056516101.1">
    <property type="nucleotide sequence ID" value="XM_056651251.1"/>
</dbReference>
<proteinExistence type="predicted"/>
<sequence>MYGLRSSLLGNLVEFGCFYLIQHLLPATLLIATPKRSPLRYACIPCMIWIASQFIHPIASSSSPTWCQMVSQLIIVTVQATHLLLINPLDRQNLSRGATHVRSYGTHLVRAVRLLVHTRGVNTPWQVKNVPSHPGYYARRGMSTPPRGRFLLRQSLILAWQYLALDIVQTVSLQQTSGLDSQKPMVSGIQWNVPAEQWIERVITHLSLWFFVTRVIGDSAYCTLSIIFVGLGVDSPSDWPPAWGRMADAYTLRNFWG</sequence>
<dbReference type="Proteomes" id="UP001141434">
    <property type="component" value="Unassembled WGS sequence"/>
</dbReference>